<keyword evidence="3" id="KW-0964">Secreted</keyword>
<dbReference type="InParanoid" id="G5AE10"/>
<dbReference type="GeneID" id="20650339"/>
<dbReference type="GO" id="GO:0043657">
    <property type="term" value="C:host cell"/>
    <property type="evidence" value="ECO:0007669"/>
    <property type="project" value="UniProtKB-SubCell"/>
</dbReference>
<feature type="domain" description="Crinkler effector protein N-terminal" evidence="4">
    <location>
        <begin position="1"/>
        <end position="98"/>
    </location>
</feature>
<protein>
    <recommendedName>
        <fullName evidence="4">Crinkler effector protein N-terminal domain-containing protein</fullName>
    </recommendedName>
</protein>
<evidence type="ECO:0000313" key="5">
    <source>
        <dbReference type="EMBL" id="EGZ06412.1"/>
    </source>
</evidence>
<dbReference type="InterPro" id="IPR045379">
    <property type="entry name" value="Crinkler_N"/>
</dbReference>
<accession>G5AE10</accession>
<feature type="non-terminal residue" evidence="5">
    <location>
        <position position="100"/>
    </location>
</feature>
<name>G5AE10_PHYSP</name>
<evidence type="ECO:0000256" key="1">
    <source>
        <dbReference type="ARBA" id="ARBA00004340"/>
    </source>
</evidence>
<dbReference type="EMBL" id="JH159164">
    <property type="protein sequence ID" value="EGZ06412.1"/>
    <property type="molecule type" value="Genomic_DNA"/>
</dbReference>
<dbReference type="Pfam" id="PF20147">
    <property type="entry name" value="Crinkler"/>
    <property type="match status" value="1"/>
</dbReference>
<sequence length="100" mass="10736">SAFPVDIDEIHTVAALKDAICAANPAIIACEAQGLQLFLAKRGGKWLSETRAAAAVALDNLGYPRGFEHMNPFSSLKNDACFGEKFQPMKGQIHVLIVVP</sequence>
<feature type="non-terminal residue" evidence="5">
    <location>
        <position position="1"/>
    </location>
</feature>
<dbReference type="AlphaFoldDB" id="G5AE10"/>
<comment type="subcellular location">
    <subcellularLocation>
        <location evidence="1">Host cell</location>
    </subcellularLocation>
    <subcellularLocation>
        <location evidence="2">Secreted</location>
    </subcellularLocation>
</comment>
<organism evidence="5 6">
    <name type="scientific">Phytophthora sojae (strain P6497)</name>
    <name type="common">Soybean stem and root rot agent</name>
    <name type="synonym">Phytophthora megasperma f. sp. glycines</name>
    <dbReference type="NCBI Taxonomy" id="1094619"/>
    <lineage>
        <taxon>Eukaryota</taxon>
        <taxon>Sar</taxon>
        <taxon>Stramenopiles</taxon>
        <taxon>Oomycota</taxon>
        <taxon>Peronosporomycetes</taxon>
        <taxon>Peronosporales</taxon>
        <taxon>Peronosporaceae</taxon>
        <taxon>Phytophthora</taxon>
    </lineage>
</organism>
<dbReference type="OMA" id="IACEAQG"/>
<proteinExistence type="predicted"/>
<evidence type="ECO:0000256" key="3">
    <source>
        <dbReference type="ARBA" id="ARBA00022525"/>
    </source>
</evidence>
<evidence type="ECO:0000313" key="6">
    <source>
        <dbReference type="Proteomes" id="UP000002640"/>
    </source>
</evidence>
<keyword evidence="6" id="KW-1185">Reference proteome</keyword>
<dbReference type="GO" id="GO:0005576">
    <property type="term" value="C:extracellular region"/>
    <property type="evidence" value="ECO:0007669"/>
    <property type="project" value="UniProtKB-SubCell"/>
</dbReference>
<dbReference type="RefSeq" id="XP_009538309.1">
    <property type="nucleotide sequence ID" value="XM_009540014.1"/>
</dbReference>
<dbReference type="KEGG" id="psoj:PHYSODRAFT_369612"/>
<evidence type="ECO:0000256" key="2">
    <source>
        <dbReference type="ARBA" id="ARBA00004613"/>
    </source>
</evidence>
<reference evidence="5 6" key="1">
    <citation type="journal article" date="2006" name="Science">
        <title>Phytophthora genome sequences uncover evolutionary origins and mechanisms of pathogenesis.</title>
        <authorList>
            <person name="Tyler B.M."/>
            <person name="Tripathy S."/>
            <person name="Zhang X."/>
            <person name="Dehal P."/>
            <person name="Jiang R.H."/>
            <person name="Aerts A."/>
            <person name="Arredondo F.D."/>
            <person name="Baxter L."/>
            <person name="Bensasson D."/>
            <person name="Beynon J.L."/>
            <person name="Chapman J."/>
            <person name="Damasceno C.M."/>
            <person name="Dorrance A.E."/>
            <person name="Dou D."/>
            <person name="Dickerman A.W."/>
            <person name="Dubchak I.L."/>
            <person name="Garbelotto M."/>
            <person name="Gijzen M."/>
            <person name="Gordon S.G."/>
            <person name="Govers F."/>
            <person name="Grunwald N.J."/>
            <person name="Huang W."/>
            <person name="Ivors K.L."/>
            <person name="Jones R.W."/>
            <person name="Kamoun S."/>
            <person name="Krampis K."/>
            <person name="Lamour K.H."/>
            <person name="Lee M.K."/>
            <person name="McDonald W.H."/>
            <person name="Medina M."/>
            <person name="Meijer H.J."/>
            <person name="Nordberg E.K."/>
            <person name="Maclean D.J."/>
            <person name="Ospina-Giraldo M.D."/>
            <person name="Morris P.F."/>
            <person name="Phuntumart V."/>
            <person name="Putnam N.H."/>
            <person name="Rash S."/>
            <person name="Rose J.K."/>
            <person name="Sakihama Y."/>
            <person name="Salamov A.A."/>
            <person name="Savidor A."/>
            <person name="Scheuring C.F."/>
            <person name="Smith B.M."/>
            <person name="Sobral B.W."/>
            <person name="Terry A."/>
            <person name="Torto-Alalibo T.A."/>
            <person name="Win J."/>
            <person name="Xu Z."/>
            <person name="Zhang H."/>
            <person name="Grigoriev I.V."/>
            <person name="Rokhsar D.S."/>
            <person name="Boore J.L."/>
        </authorList>
    </citation>
    <scope>NUCLEOTIDE SEQUENCE [LARGE SCALE GENOMIC DNA]</scope>
    <source>
        <strain evidence="5 6">P6497</strain>
    </source>
</reference>
<dbReference type="Proteomes" id="UP000002640">
    <property type="component" value="Unassembled WGS sequence"/>
</dbReference>
<evidence type="ECO:0000259" key="4">
    <source>
        <dbReference type="Pfam" id="PF20147"/>
    </source>
</evidence>
<gene>
    <name evidence="5" type="ORF">PHYSODRAFT_369612</name>
</gene>